<dbReference type="EMBL" id="CAJVPY010006731">
    <property type="protein sequence ID" value="CAG8668262.1"/>
    <property type="molecule type" value="Genomic_DNA"/>
</dbReference>
<protein>
    <submittedName>
        <fullName evidence="2">83_t:CDS:1</fullName>
    </submittedName>
</protein>
<sequence>MILIQLELQQQELKTFKTDALALVPLKYKSTDAQSGNNKKVLRELHKNKAINKKTKAQNAVNITAPVEDTKKSNQTANPQILNKVNTS</sequence>
<dbReference type="AlphaFoldDB" id="A0A9N9EBJ6"/>
<proteinExistence type="predicted"/>
<reference evidence="2" key="1">
    <citation type="submission" date="2021-06" db="EMBL/GenBank/DDBJ databases">
        <authorList>
            <person name="Kallberg Y."/>
            <person name="Tangrot J."/>
            <person name="Rosling A."/>
        </authorList>
    </citation>
    <scope>NUCLEOTIDE SEQUENCE</scope>
    <source>
        <strain evidence="2">MA453B</strain>
    </source>
</reference>
<evidence type="ECO:0000313" key="2">
    <source>
        <dbReference type="EMBL" id="CAG8668262.1"/>
    </source>
</evidence>
<accession>A0A9N9EBJ6</accession>
<organism evidence="2 3">
    <name type="scientific">Dentiscutata erythropus</name>
    <dbReference type="NCBI Taxonomy" id="1348616"/>
    <lineage>
        <taxon>Eukaryota</taxon>
        <taxon>Fungi</taxon>
        <taxon>Fungi incertae sedis</taxon>
        <taxon>Mucoromycota</taxon>
        <taxon>Glomeromycotina</taxon>
        <taxon>Glomeromycetes</taxon>
        <taxon>Diversisporales</taxon>
        <taxon>Gigasporaceae</taxon>
        <taxon>Dentiscutata</taxon>
    </lineage>
</organism>
<dbReference type="Proteomes" id="UP000789405">
    <property type="component" value="Unassembled WGS sequence"/>
</dbReference>
<evidence type="ECO:0000256" key="1">
    <source>
        <dbReference type="SAM" id="MobiDB-lite"/>
    </source>
</evidence>
<gene>
    <name evidence="2" type="ORF">DERYTH_LOCUS11085</name>
</gene>
<comment type="caution">
    <text evidence="2">The sequence shown here is derived from an EMBL/GenBank/DDBJ whole genome shotgun (WGS) entry which is preliminary data.</text>
</comment>
<keyword evidence="3" id="KW-1185">Reference proteome</keyword>
<feature type="compositionally biased region" description="Polar residues" evidence="1">
    <location>
        <begin position="73"/>
        <end position="88"/>
    </location>
</feature>
<evidence type="ECO:0000313" key="3">
    <source>
        <dbReference type="Proteomes" id="UP000789405"/>
    </source>
</evidence>
<feature type="region of interest" description="Disordered" evidence="1">
    <location>
        <begin position="66"/>
        <end position="88"/>
    </location>
</feature>
<name>A0A9N9EBJ6_9GLOM</name>